<name>A0A9P4LX75_9PEZI</name>
<evidence type="ECO:0000313" key="3">
    <source>
        <dbReference type="Proteomes" id="UP000799776"/>
    </source>
</evidence>
<feature type="compositionally biased region" description="Polar residues" evidence="1">
    <location>
        <begin position="412"/>
        <end position="424"/>
    </location>
</feature>
<dbReference type="AlphaFoldDB" id="A0A9P4LX75"/>
<comment type="caution">
    <text evidence="2">The sequence shown here is derived from an EMBL/GenBank/DDBJ whole genome shotgun (WGS) entry which is preliminary data.</text>
</comment>
<feature type="compositionally biased region" description="Basic and acidic residues" evidence="1">
    <location>
        <begin position="245"/>
        <end position="256"/>
    </location>
</feature>
<reference evidence="2" key="1">
    <citation type="journal article" date="2020" name="Stud. Mycol.">
        <title>101 Dothideomycetes genomes: a test case for predicting lifestyles and emergence of pathogens.</title>
        <authorList>
            <person name="Haridas S."/>
            <person name="Albert R."/>
            <person name="Binder M."/>
            <person name="Bloem J."/>
            <person name="Labutti K."/>
            <person name="Salamov A."/>
            <person name="Andreopoulos B."/>
            <person name="Baker S."/>
            <person name="Barry K."/>
            <person name="Bills G."/>
            <person name="Bluhm B."/>
            <person name="Cannon C."/>
            <person name="Castanera R."/>
            <person name="Culley D."/>
            <person name="Daum C."/>
            <person name="Ezra D."/>
            <person name="Gonzalez J."/>
            <person name="Henrissat B."/>
            <person name="Kuo A."/>
            <person name="Liang C."/>
            <person name="Lipzen A."/>
            <person name="Lutzoni F."/>
            <person name="Magnuson J."/>
            <person name="Mondo S."/>
            <person name="Nolan M."/>
            <person name="Ohm R."/>
            <person name="Pangilinan J."/>
            <person name="Park H.-J."/>
            <person name="Ramirez L."/>
            <person name="Alfaro M."/>
            <person name="Sun H."/>
            <person name="Tritt A."/>
            <person name="Yoshinaga Y."/>
            <person name="Zwiers L.-H."/>
            <person name="Turgeon B."/>
            <person name="Goodwin S."/>
            <person name="Spatafora J."/>
            <person name="Crous P."/>
            <person name="Grigoriev I."/>
        </authorList>
    </citation>
    <scope>NUCLEOTIDE SEQUENCE</scope>
    <source>
        <strain evidence="2">CBS 121410</strain>
    </source>
</reference>
<feature type="compositionally biased region" description="Basic and acidic residues" evidence="1">
    <location>
        <begin position="269"/>
        <end position="295"/>
    </location>
</feature>
<proteinExistence type="predicted"/>
<protein>
    <submittedName>
        <fullName evidence="2">Uncharacterized protein</fullName>
    </submittedName>
</protein>
<evidence type="ECO:0000256" key="1">
    <source>
        <dbReference type="SAM" id="MobiDB-lite"/>
    </source>
</evidence>
<feature type="compositionally biased region" description="Pro residues" evidence="1">
    <location>
        <begin position="500"/>
        <end position="524"/>
    </location>
</feature>
<dbReference type="EMBL" id="ML978738">
    <property type="protein sequence ID" value="KAF2084718.1"/>
    <property type="molecule type" value="Genomic_DNA"/>
</dbReference>
<dbReference type="Proteomes" id="UP000799776">
    <property type="component" value="Unassembled WGS sequence"/>
</dbReference>
<feature type="compositionally biased region" description="Polar residues" evidence="1">
    <location>
        <begin position="330"/>
        <end position="341"/>
    </location>
</feature>
<organism evidence="2 3">
    <name type="scientific">Saccharata proteae CBS 121410</name>
    <dbReference type="NCBI Taxonomy" id="1314787"/>
    <lineage>
        <taxon>Eukaryota</taxon>
        <taxon>Fungi</taxon>
        <taxon>Dikarya</taxon>
        <taxon>Ascomycota</taxon>
        <taxon>Pezizomycotina</taxon>
        <taxon>Dothideomycetes</taxon>
        <taxon>Dothideomycetes incertae sedis</taxon>
        <taxon>Botryosphaeriales</taxon>
        <taxon>Saccharataceae</taxon>
        <taxon>Saccharata</taxon>
    </lineage>
</organism>
<feature type="region of interest" description="Disordered" evidence="1">
    <location>
        <begin position="214"/>
        <end position="549"/>
    </location>
</feature>
<gene>
    <name evidence="2" type="ORF">K490DRAFT_68475</name>
</gene>
<evidence type="ECO:0000313" key="2">
    <source>
        <dbReference type="EMBL" id="KAF2084718.1"/>
    </source>
</evidence>
<keyword evidence="3" id="KW-1185">Reference proteome</keyword>
<feature type="compositionally biased region" description="Acidic residues" evidence="1">
    <location>
        <begin position="316"/>
        <end position="325"/>
    </location>
</feature>
<feature type="compositionally biased region" description="Polar residues" evidence="1">
    <location>
        <begin position="434"/>
        <end position="463"/>
    </location>
</feature>
<accession>A0A9P4LX75</accession>
<feature type="compositionally biased region" description="Polar residues" evidence="1">
    <location>
        <begin position="350"/>
        <end position="373"/>
    </location>
</feature>
<sequence length="613" mass="67055">MPDTRGVTVHVEEVGGTDVVIHKEYGLVTPRDSEDEKKKSRYIVGEPGQQFAVYVEHHVTFLWYVADAIMITVQTGAYKATKFSLKSLQGVVLFDSRDHSENVPGDGEASLAFKKLDLEDNPVLSRQEVESRGIEKGIIRITIQRCRKDGSGFVPLNGKVYGSKLEFTYRYRPHDHMLRLGKIRKGEPTTRRKEMCGRVPAKPYIRTYMENRQGASTSAIATSTNPPSTNEAKLPADEQEALPTEELKSPSVDEQKIPLSSRLSASGESDQHSDSAFDETDRSDQPSSVRTEELKSPSVDEQEIPLPSGLGASSESDQDSDSAADETDRSNQPSSVHLQNQNKRRRAVHSTPSTISEGNSTKKVNIGEQSRLSSFVEFRDGDPQPGQFFPANPPPPGTSQATIAAPTAAHSLITSRHPTPTSASIPGYSVPNHPATNPQPTQVPERLSSISHGQDVTPAQHNTADPPPLKTSEVRTAPPTTHLPVPPDPPTPATSQTTTPPAPPTTAYPSAPSHPPNPTTPPGPSTSRPSIRTRQAALPQPIQNPYANMSEREVRLRLHLKDMQKLRPSSLPKGDAILNLDEEDVYLQLRLIEIEKARSEVCAVAQKMEDMND</sequence>
<feature type="compositionally biased region" description="Polar residues" evidence="1">
    <location>
        <begin position="214"/>
        <end position="231"/>
    </location>
</feature>